<gene>
    <name evidence="1" type="ORF">GDO81_001080</name>
</gene>
<dbReference type="Gene3D" id="3.40.50.1000">
    <property type="entry name" value="HAD superfamily/HAD-like"/>
    <property type="match status" value="1"/>
</dbReference>
<comment type="caution">
    <text evidence="1">The sequence shown here is derived from an EMBL/GenBank/DDBJ whole genome shotgun (WGS) entry which is preliminary data.</text>
</comment>
<sequence>RCLLEATDDLNESNLRLLADSSSRKALVITGDFLSKFFQSGKEEEISLWQKLILALQRKNGTHLHTDPRTQTLVHLACQYQSVICCRMTPKQKASIVKLVKTNKEVTTLAIGDGGNDVNMLKSK</sequence>
<dbReference type="PANTHER" id="PTHR24092">
    <property type="entry name" value="PROBABLE PHOSPHOLIPID-TRANSPORTING ATPASE"/>
    <property type="match status" value="1"/>
</dbReference>
<dbReference type="GO" id="GO:0007030">
    <property type="term" value="P:Golgi organization"/>
    <property type="evidence" value="ECO:0007669"/>
    <property type="project" value="TreeGrafter"/>
</dbReference>
<name>A0AAV7DD28_ENGPU</name>
<dbReference type="GO" id="GO:0045332">
    <property type="term" value="P:phospholipid translocation"/>
    <property type="evidence" value="ECO:0007669"/>
    <property type="project" value="TreeGrafter"/>
</dbReference>
<dbReference type="GO" id="GO:0005802">
    <property type="term" value="C:trans-Golgi network"/>
    <property type="evidence" value="ECO:0007669"/>
    <property type="project" value="TreeGrafter"/>
</dbReference>
<dbReference type="GO" id="GO:0140326">
    <property type="term" value="F:ATPase-coupled intramembrane lipid transporter activity"/>
    <property type="evidence" value="ECO:0007669"/>
    <property type="project" value="TreeGrafter"/>
</dbReference>
<feature type="non-terminal residue" evidence="1">
    <location>
        <position position="1"/>
    </location>
</feature>
<accession>A0AAV7DD28</accession>
<proteinExistence type="predicted"/>
<dbReference type="EMBL" id="WNYA01000001">
    <property type="protein sequence ID" value="KAG8594113.1"/>
    <property type="molecule type" value="Genomic_DNA"/>
</dbReference>
<evidence type="ECO:0000313" key="1">
    <source>
        <dbReference type="EMBL" id="KAG8594113.1"/>
    </source>
</evidence>
<dbReference type="InterPro" id="IPR023214">
    <property type="entry name" value="HAD_sf"/>
</dbReference>
<reference evidence="1" key="1">
    <citation type="thesis" date="2020" institute="ProQuest LLC" country="789 East Eisenhower Parkway, Ann Arbor, MI, USA">
        <title>Comparative Genomics and Chromosome Evolution.</title>
        <authorList>
            <person name="Mudd A.B."/>
        </authorList>
    </citation>
    <scope>NUCLEOTIDE SEQUENCE</scope>
    <source>
        <strain evidence="1">237g6f4</strain>
        <tissue evidence="1">Blood</tissue>
    </source>
</reference>
<dbReference type="Proteomes" id="UP000824782">
    <property type="component" value="Unassembled WGS sequence"/>
</dbReference>
<evidence type="ECO:0000313" key="2">
    <source>
        <dbReference type="Proteomes" id="UP000824782"/>
    </source>
</evidence>
<feature type="non-terminal residue" evidence="1">
    <location>
        <position position="124"/>
    </location>
</feature>
<keyword evidence="2" id="KW-1185">Reference proteome</keyword>
<dbReference type="SUPFAM" id="SSF56784">
    <property type="entry name" value="HAD-like"/>
    <property type="match status" value="1"/>
</dbReference>
<dbReference type="GO" id="GO:0005886">
    <property type="term" value="C:plasma membrane"/>
    <property type="evidence" value="ECO:0007669"/>
    <property type="project" value="TreeGrafter"/>
</dbReference>
<dbReference type="PANTHER" id="PTHR24092:SF48">
    <property type="entry name" value="PHOSPHOLIPID-TRANSPORTING ATPASE IC"/>
    <property type="match status" value="1"/>
</dbReference>
<organism evidence="1 2">
    <name type="scientific">Engystomops pustulosus</name>
    <name type="common">Tungara frog</name>
    <name type="synonym">Physalaemus pustulosus</name>
    <dbReference type="NCBI Taxonomy" id="76066"/>
    <lineage>
        <taxon>Eukaryota</taxon>
        <taxon>Metazoa</taxon>
        <taxon>Chordata</taxon>
        <taxon>Craniata</taxon>
        <taxon>Vertebrata</taxon>
        <taxon>Euteleostomi</taxon>
        <taxon>Amphibia</taxon>
        <taxon>Batrachia</taxon>
        <taxon>Anura</taxon>
        <taxon>Neobatrachia</taxon>
        <taxon>Hyloidea</taxon>
        <taxon>Leptodactylidae</taxon>
        <taxon>Leiuperinae</taxon>
        <taxon>Engystomops</taxon>
    </lineage>
</organism>
<protein>
    <submittedName>
        <fullName evidence="1">Uncharacterized protein</fullName>
    </submittedName>
</protein>
<dbReference type="AlphaFoldDB" id="A0AAV7DD28"/>
<dbReference type="InterPro" id="IPR036412">
    <property type="entry name" value="HAD-like_sf"/>
</dbReference>